<accession>G0TXP4</accession>
<gene>
    <name evidence="1" type="ORF">TVY486_0700780</name>
</gene>
<dbReference type="EMBL" id="HE573023">
    <property type="protein sequence ID" value="CCC48735.1"/>
    <property type="molecule type" value="Genomic_DNA"/>
</dbReference>
<evidence type="ECO:0000313" key="1">
    <source>
        <dbReference type="EMBL" id="CCC48735.1"/>
    </source>
</evidence>
<protein>
    <submittedName>
        <fullName evidence="1">Uncharacterized protein</fullName>
    </submittedName>
</protein>
<dbReference type="AlphaFoldDB" id="G0TXP4"/>
<proteinExistence type="predicted"/>
<dbReference type="VEuPathDB" id="TriTrypDB:TvY486_0700780"/>
<organism evidence="1">
    <name type="scientific">Trypanosoma vivax (strain Y486)</name>
    <dbReference type="NCBI Taxonomy" id="1055687"/>
    <lineage>
        <taxon>Eukaryota</taxon>
        <taxon>Discoba</taxon>
        <taxon>Euglenozoa</taxon>
        <taxon>Kinetoplastea</taxon>
        <taxon>Metakinetoplastina</taxon>
        <taxon>Trypanosomatida</taxon>
        <taxon>Trypanosomatidae</taxon>
        <taxon>Trypanosoma</taxon>
        <taxon>Duttonella</taxon>
    </lineage>
</organism>
<reference evidence="1" key="1">
    <citation type="journal article" date="2012" name="Proc. Natl. Acad. Sci. U.S.A.">
        <title>Antigenic diversity is generated by distinct evolutionary mechanisms in African trypanosome species.</title>
        <authorList>
            <person name="Jackson A.P."/>
            <person name="Berry A."/>
            <person name="Aslett M."/>
            <person name="Allison H.C."/>
            <person name="Burton P."/>
            <person name="Vavrova-Anderson J."/>
            <person name="Brown R."/>
            <person name="Browne H."/>
            <person name="Corton N."/>
            <person name="Hauser H."/>
            <person name="Gamble J."/>
            <person name="Gilderthorp R."/>
            <person name="Marcello L."/>
            <person name="McQuillan J."/>
            <person name="Otto T.D."/>
            <person name="Quail M.A."/>
            <person name="Sanders M.J."/>
            <person name="van Tonder A."/>
            <person name="Ginger M.L."/>
            <person name="Field M.C."/>
            <person name="Barry J.D."/>
            <person name="Hertz-Fowler C."/>
            <person name="Berriman M."/>
        </authorList>
    </citation>
    <scope>NUCLEOTIDE SEQUENCE</scope>
    <source>
        <strain evidence="1">Y486</strain>
    </source>
</reference>
<name>G0TXP4_TRYVY</name>
<sequence>MTKQYLCLYLYTQCGSLRSMTTTVDVCSPPVDADVGGNGVAKCAVRLTCCRPFVANKHHSLFNSDTGYASSYVFCSVPISMCPTTFHSPNSSWCSKRPTPTTPTYIKPSVRMLLPPFSALSPTMFALATGHRFRHNTTRTQILTLFSRTLPQVPKGSIDSPLCLFFRRCL</sequence>